<dbReference type="InterPro" id="IPR002882">
    <property type="entry name" value="CofD"/>
</dbReference>
<dbReference type="GO" id="GO:0043743">
    <property type="term" value="F:LPPG:FO 2-phospho-L-lactate transferase activity"/>
    <property type="evidence" value="ECO:0007669"/>
    <property type="project" value="InterPro"/>
</dbReference>
<dbReference type="EMBL" id="PJQM01003233">
    <property type="protein sequence ID" value="RCH90002.1"/>
    <property type="molecule type" value="Genomic_DNA"/>
</dbReference>
<dbReference type="SUPFAM" id="SSF142338">
    <property type="entry name" value="CofD-like"/>
    <property type="match status" value="1"/>
</dbReference>
<keyword evidence="2" id="KW-1185">Reference proteome</keyword>
<dbReference type="Proteomes" id="UP000253551">
    <property type="component" value="Unassembled WGS sequence"/>
</dbReference>
<dbReference type="PANTHER" id="PTHR31240:SF0">
    <property type="entry name" value="MATERNAL EFFECT EMBRYO ARREST 18"/>
    <property type="match status" value="1"/>
</dbReference>
<sequence length="410" mass="45641">FVVFSGGTACNHILEAFHNVSDKVNYVLGISDNGGSTSELLRVLGGPSVGDLRSRLLKLMDLFDTGDQEMVAIKHLLSYRLPVHPHVYEEWLLILNGSHKLWKDISIEKKETIRQFLRLFDLEIQNKQFNFSHGSIGNFLLTGARLFTGSLETSLFLFASIIKVPGLVTAVIDSSQPTTITATLTNGATLVGQCEISHPTTPTEECSFLFSKRINPQLDSPIHRIYYTNPWQQEIFPTPNPKVLSHISTHRHLVYSIGSLYTSLVPCLILRSIGNAIAHSTSLKHKILMLNGSTDRETHGYSALDFVLAITRALNESQRIDSRCPSHLLDLNTPPASPTTHDMFYPSPASAFITHLIYLDNTTIPVDLPAIRKLGIQCIPVHGEFSTDGEPIYRPQVLTKAIQENFIFSN</sequence>
<dbReference type="InterPro" id="IPR038136">
    <property type="entry name" value="CofD-like_dom_sf"/>
</dbReference>
<evidence type="ECO:0000313" key="2">
    <source>
        <dbReference type="Proteomes" id="UP000253551"/>
    </source>
</evidence>
<accession>A0A367JJ78</accession>
<organism evidence="1 2">
    <name type="scientific">Rhizopus stolonifer</name>
    <name type="common">Rhizopus nigricans</name>
    <dbReference type="NCBI Taxonomy" id="4846"/>
    <lineage>
        <taxon>Eukaryota</taxon>
        <taxon>Fungi</taxon>
        <taxon>Fungi incertae sedis</taxon>
        <taxon>Mucoromycota</taxon>
        <taxon>Mucoromycotina</taxon>
        <taxon>Mucoromycetes</taxon>
        <taxon>Mucorales</taxon>
        <taxon>Mucorineae</taxon>
        <taxon>Rhizopodaceae</taxon>
        <taxon>Rhizopus</taxon>
    </lineage>
</organism>
<comment type="caution">
    <text evidence="1">The sequence shown here is derived from an EMBL/GenBank/DDBJ whole genome shotgun (WGS) entry which is preliminary data.</text>
</comment>
<protein>
    <submittedName>
        <fullName evidence="1">Uncharacterized protein</fullName>
    </submittedName>
</protein>
<dbReference type="PANTHER" id="PTHR31240">
    <property type="entry name" value="MATERNAL EFFECT EMBRYO ARREST 18"/>
    <property type="match status" value="1"/>
</dbReference>
<dbReference type="AlphaFoldDB" id="A0A367JJ78"/>
<proteinExistence type="predicted"/>
<feature type="non-terminal residue" evidence="1">
    <location>
        <position position="1"/>
    </location>
</feature>
<reference evidence="1 2" key="1">
    <citation type="journal article" date="2018" name="G3 (Bethesda)">
        <title>Phylogenetic and Phylogenomic Definition of Rhizopus Species.</title>
        <authorList>
            <person name="Gryganskyi A.P."/>
            <person name="Golan J."/>
            <person name="Dolatabadi S."/>
            <person name="Mondo S."/>
            <person name="Robb S."/>
            <person name="Idnurm A."/>
            <person name="Muszewska A."/>
            <person name="Steczkiewicz K."/>
            <person name="Masonjones S."/>
            <person name="Liao H.L."/>
            <person name="Gajdeczka M.T."/>
            <person name="Anike F."/>
            <person name="Vuek A."/>
            <person name="Anishchenko I.M."/>
            <person name="Voigt K."/>
            <person name="de Hoog G.S."/>
            <person name="Smith M.E."/>
            <person name="Heitman J."/>
            <person name="Vilgalys R."/>
            <person name="Stajich J.E."/>
        </authorList>
    </citation>
    <scope>NUCLEOTIDE SEQUENCE [LARGE SCALE GENOMIC DNA]</scope>
    <source>
        <strain evidence="1 2">LSU 92-RS-03</strain>
    </source>
</reference>
<dbReference type="Gene3D" id="3.40.50.10680">
    <property type="entry name" value="CofD-like domains"/>
    <property type="match status" value="1"/>
</dbReference>
<name>A0A367JJ78_RHIST</name>
<gene>
    <name evidence="1" type="ORF">CU098_001611</name>
</gene>
<dbReference type="STRING" id="4846.A0A367JJ78"/>
<evidence type="ECO:0000313" key="1">
    <source>
        <dbReference type="EMBL" id="RCH90002.1"/>
    </source>
</evidence>
<dbReference type="Pfam" id="PF01933">
    <property type="entry name" value="CofD"/>
    <property type="match status" value="1"/>
</dbReference>
<dbReference type="OrthoDB" id="10267139at2759"/>